<gene>
    <name evidence="1" type="ORF">ESB13_17415</name>
</gene>
<proteinExistence type="predicted"/>
<dbReference type="Pfam" id="PF22252">
    <property type="entry name" value="PNGase_F-II_N"/>
    <property type="match status" value="1"/>
</dbReference>
<evidence type="ECO:0000313" key="2">
    <source>
        <dbReference type="Proteomes" id="UP000290545"/>
    </source>
</evidence>
<name>A0A4Q1D612_9BACT</name>
<dbReference type="OrthoDB" id="1440774at2"/>
<dbReference type="NCBIfam" id="TIGR01200">
    <property type="entry name" value="GLPGLI"/>
    <property type="match status" value="1"/>
</dbReference>
<reference evidence="1 2" key="1">
    <citation type="submission" date="2019-01" db="EMBL/GenBank/DDBJ databases">
        <title>Filimonas sp. strain TTM-71.</title>
        <authorList>
            <person name="Chen W.-M."/>
        </authorList>
    </citation>
    <scope>NUCLEOTIDE SEQUENCE [LARGE SCALE GENOMIC DNA]</scope>
    <source>
        <strain evidence="1 2">TTM-71</strain>
    </source>
</reference>
<dbReference type="InterPro" id="IPR005901">
    <property type="entry name" value="GLPGLI"/>
</dbReference>
<protein>
    <submittedName>
        <fullName evidence="1">GLPGLI family protein</fullName>
    </submittedName>
</protein>
<dbReference type="AlphaFoldDB" id="A0A4Q1D612"/>
<dbReference type="Proteomes" id="UP000290545">
    <property type="component" value="Unassembled WGS sequence"/>
</dbReference>
<evidence type="ECO:0000313" key="1">
    <source>
        <dbReference type="EMBL" id="RXK83848.1"/>
    </source>
</evidence>
<dbReference type="EMBL" id="SDHZ01000002">
    <property type="protein sequence ID" value="RXK83848.1"/>
    <property type="molecule type" value="Genomic_DNA"/>
</dbReference>
<keyword evidence="2" id="KW-1185">Reference proteome</keyword>
<organism evidence="1 2">
    <name type="scientific">Filimonas effusa</name>
    <dbReference type="NCBI Taxonomy" id="2508721"/>
    <lineage>
        <taxon>Bacteria</taxon>
        <taxon>Pseudomonadati</taxon>
        <taxon>Bacteroidota</taxon>
        <taxon>Chitinophagia</taxon>
        <taxon>Chitinophagales</taxon>
        <taxon>Chitinophagaceae</taxon>
        <taxon>Filimonas</taxon>
    </lineage>
</organism>
<comment type="caution">
    <text evidence="1">The sequence shown here is derived from an EMBL/GenBank/DDBJ whole genome shotgun (WGS) entry which is preliminary data.</text>
</comment>
<sequence>MGPPPGMGSQNRILFINYNNQLITEQTELGEKTYLIKDTLHQQPWKLTDETKQILNYTCKKATMTNANGQNLVAWYTEAITLPAGPESFNGLPGLVLQLDINDGELLYTAQEISKEADKKALKAPSKGKAITRAEYKEKIDEMFKNRGQGGGGRTILIAP</sequence>
<accession>A0A4Q1D612</accession>